<evidence type="ECO:0000313" key="1">
    <source>
        <dbReference type="EMBL" id="THU50363.1"/>
    </source>
</evidence>
<proteinExistence type="predicted"/>
<accession>A0A4S8IP68</accession>
<name>A0A4S8IP68_MUSBA</name>
<keyword evidence="2" id="KW-1185">Reference proteome</keyword>
<protein>
    <submittedName>
        <fullName evidence="1">Uncharacterized protein</fullName>
    </submittedName>
</protein>
<comment type="caution">
    <text evidence="1">The sequence shown here is derived from an EMBL/GenBank/DDBJ whole genome shotgun (WGS) entry which is preliminary data.</text>
</comment>
<dbReference type="EMBL" id="PYDT01000009">
    <property type="protein sequence ID" value="THU50363.1"/>
    <property type="molecule type" value="Genomic_DNA"/>
</dbReference>
<sequence length="133" mass="14650">METCPSSLSSLKCLPQNASTLKISNRFRASATAVYEVELIDPEAKEHEFDAPDDTYIPDAAVTAGVDLPVLLRWCPSDDGSFLDETQMPVSPIQDQITSSTLIKEVNYIDRASIDCIDRISIVSLDTLEMDHS</sequence>
<gene>
    <name evidence="1" type="ORF">C4D60_Mb06t19430</name>
</gene>
<dbReference type="AlphaFoldDB" id="A0A4S8IP68"/>
<evidence type="ECO:0000313" key="2">
    <source>
        <dbReference type="Proteomes" id="UP000317650"/>
    </source>
</evidence>
<dbReference type="Proteomes" id="UP000317650">
    <property type="component" value="Chromosome 6"/>
</dbReference>
<dbReference type="STRING" id="52838.A0A4S8IP68"/>
<reference evidence="1 2" key="1">
    <citation type="journal article" date="2019" name="Nat. Plants">
        <title>Genome sequencing of Musa balbisiana reveals subgenome evolution and function divergence in polyploid bananas.</title>
        <authorList>
            <person name="Yao X."/>
        </authorList>
    </citation>
    <scope>NUCLEOTIDE SEQUENCE [LARGE SCALE GENOMIC DNA]</scope>
    <source>
        <strain evidence="2">cv. DH-PKW</strain>
        <tissue evidence="1">Leaves</tissue>
    </source>
</reference>
<organism evidence="1 2">
    <name type="scientific">Musa balbisiana</name>
    <name type="common">Banana</name>
    <dbReference type="NCBI Taxonomy" id="52838"/>
    <lineage>
        <taxon>Eukaryota</taxon>
        <taxon>Viridiplantae</taxon>
        <taxon>Streptophyta</taxon>
        <taxon>Embryophyta</taxon>
        <taxon>Tracheophyta</taxon>
        <taxon>Spermatophyta</taxon>
        <taxon>Magnoliopsida</taxon>
        <taxon>Liliopsida</taxon>
        <taxon>Zingiberales</taxon>
        <taxon>Musaceae</taxon>
        <taxon>Musa</taxon>
    </lineage>
</organism>